<evidence type="ECO:0000313" key="1">
    <source>
        <dbReference type="EMBL" id="KTC67952.1"/>
    </source>
</evidence>
<sequence length="455" mass="51909">MPKAKALAQQFLTRIASKIELKTDPGLICKTLSLLGMDDFNPEDKNIAEFLNHARTKAIDVRMLVDRVMAIILEIEPFANLLGRIEEEQLISEKELDKVLPVINLQVNLLCLFEAFAATMANSVSFNEDVYKLIIQQRHTPMPGNPLGYLFFNHRKDASAFKTLKVISVDPAQTAGAFLRRLDGNQDPSFIKQEAKKFINHHKLALWNKKISPKEFNQEYSESVKNVAFNILEATAEDAHHGAYANACSGCGLIADMEAQGYSNRYVSREMILPQGDNPGPDCTHPLLPQLKLNPRPKLVCEFLIDKLWQDLYTSWNSYFVAKNFDPVFLIIKLLVPSVSGANPLHFLETRVFLLFLMGNLFHNRRLDSIPFFQSAYKFERKEQIFKLWGEFNQSYAEKLLNQHESSEKSTPELYRTIIGTSPFWSVANSLFHFIKDYEHFSVIPEETHGGCTIC</sequence>
<reference evidence="1 3" key="1">
    <citation type="submission" date="2015-11" db="EMBL/GenBank/DDBJ databases">
        <title>Genomic analysis of 38 Legionella species identifies large and diverse effector repertoires.</title>
        <authorList>
            <person name="Burstein D."/>
            <person name="Amaro F."/>
            <person name="Zusman T."/>
            <person name="Lifshitz Z."/>
            <person name="Cohen O."/>
            <person name="Gilbert J.A."/>
            <person name="Pupko T."/>
            <person name="Shuman H.A."/>
            <person name="Segal G."/>
        </authorList>
    </citation>
    <scope>NUCLEOTIDE SEQUENCE [LARGE SCALE GENOMIC DNA]</scope>
    <source>
        <strain evidence="1 3">CDC#1407-AL-14</strain>
    </source>
</reference>
<gene>
    <name evidence="2" type="primary">dhlC</name>
    <name evidence="1" type="ORF">Lbir_2554</name>
    <name evidence="2" type="ORF">NCTC12437_01111</name>
</gene>
<keyword evidence="3" id="KW-1185">Reference proteome</keyword>
<dbReference type="EMBL" id="LNXT01000048">
    <property type="protein sequence ID" value="KTC67952.1"/>
    <property type="molecule type" value="Genomic_DNA"/>
</dbReference>
<proteinExistence type="predicted"/>
<evidence type="ECO:0000313" key="2">
    <source>
        <dbReference type="EMBL" id="STX31339.1"/>
    </source>
</evidence>
<name>A0A378I846_9GAMM</name>
<dbReference type="STRING" id="28083.Lbir_2554"/>
<protein>
    <submittedName>
        <fullName evidence="2">Symporter</fullName>
    </submittedName>
</protein>
<dbReference type="AlphaFoldDB" id="A0A378I846"/>
<reference evidence="2 4" key="2">
    <citation type="submission" date="2018-06" db="EMBL/GenBank/DDBJ databases">
        <authorList>
            <consortium name="Pathogen Informatics"/>
            <person name="Doyle S."/>
        </authorList>
    </citation>
    <scope>NUCLEOTIDE SEQUENCE [LARGE SCALE GENOMIC DNA]</scope>
    <source>
        <strain evidence="2 4">NCTC12437</strain>
    </source>
</reference>
<dbReference type="Proteomes" id="UP000255066">
    <property type="component" value="Unassembled WGS sequence"/>
</dbReference>
<dbReference type="EMBL" id="UGNW01000001">
    <property type="protein sequence ID" value="STX31339.1"/>
    <property type="molecule type" value="Genomic_DNA"/>
</dbReference>
<evidence type="ECO:0000313" key="3">
    <source>
        <dbReference type="Proteomes" id="UP000054735"/>
    </source>
</evidence>
<dbReference type="OrthoDB" id="5643815at2"/>
<evidence type="ECO:0000313" key="4">
    <source>
        <dbReference type="Proteomes" id="UP000255066"/>
    </source>
</evidence>
<organism evidence="2 4">
    <name type="scientific">Legionella birminghamensis</name>
    <dbReference type="NCBI Taxonomy" id="28083"/>
    <lineage>
        <taxon>Bacteria</taxon>
        <taxon>Pseudomonadati</taxon>
        <taxon>Pseudomonadota</taxon>
        <taxon>Gammaproteobacteria</taxon>
        <taxon>Legionellales</taxon>
        <taxon>Legionellaceae</taxon>
        <taxon>Legionella</taxon>
    </lineage>
</organism>
<accession>A0A378I846</accession>
<dbReference type="RefSeq" id="WP_058524552.1">
    <property type="nucleotide sequence ID" value="NZ_CAAAHV010000003.1"/>
</dbReference>
<dbReference type="Proteomes" id="UP000054735">
    <property type="component" value="Unassembled WGS sequence"/>
</dbReference>